<proteinExistence type="predicted"/>
<dbReference type="EMBL" id="CM055103">
    <property type="protein sequence ID" value="KAJ7535119.1"/>
    <property type="molecule type" value="Genomic_DNA"/>
</dbReference>
<accession>A0ACC2BZZ8</accession>
<evidence type="ECO:0000313" key="2">
    <source>
        <dbReference type="Proteomes" id="UP001162992"/>
    </source>
</evidence>
<keyword evidence="2" id="KW-1185">Reference proteome</keyword>
<organism evidence="1 2">
    <name type="scientific">Diphasiastrum complanatum</name>
    <name type="common">Issler's clubmoss</name>
    <name type="synonym">Lycopodium complanatum</name>
    <dbReference type="NCBI Taxonomy" id="34168"/>
    <lineage>
        <taxon>Eukaryota</taxon>
        <taxon>Viridiplantae</taxon>
        <taxon>Streptophyta</taxon>
        <taxon>Embryophyta</taxon>
        <taxon>Tracheophyta</taxon>
        <taxon>Lycopodiopsida</taxon>
        <taxon>Lycopodiales</taxon>
        <taxon>Lycopodiaceae</taxon>
        <taxon>Lycopodioideae</taxon>
        <taxon>Diphasiastrum</taxon>
    </lineage>
</organism>
<gene>
    <name evidence="1" type="ORF">O6H91_12G018900</name>
</gene>
<comment type="caution">
    <text evidence="1">The sequence shown here is derived from an EMBL/GenBank/DDBJ whole genome shotgun (WGS) entry which is preliminary data.</text>
</comment>
<reference evidence="2" key="1">
    <citation type="journal article" date="2024" name="Proc. Natl. Acad. Sci. U.S.A.">
        <title>Extraordinary preservation of gene collinearity over three hundred million years revealed in homosporous lycophytes.</title>
        <authorList>
            <person name="Li C."/>
            <person name="Wickell D."/>
            <person name="Kuo L.Y."/>
            <person name="Chen X."/>
            <person name="Nie B."/>
            <person name="Liao X."/>
            <person name="Peng D."/>
            <person name="Ji J."/>
            <person name="Jenkins J."/>
            <person name="Williams M."/>
            <person name="Shu S."/>
            <person name="Plott C."/>
            <person name="Barry K."/>
            <person name="Rajasekar S."/>
            <person name="Grimwood J."/>
            <person name="Han X."/>
            <person name="Sun S."/>
            <person name="Hou Z."/>
            <person name="He W."/>
            <person name="Dai G."/>
            <person name="Sun C."/>
            <person name="Schmutz J."/>
            <person name="Leebens-Mack J.H."/>
            <person name="Li F.W."/>
            <person name="Wang L."/>
        </authorList>
    </citation>
    <scope>NUCLEOTIDE SEQUENCE [LARGE SCALE GENOMIC DNA]</scope>
    <source>
        <strain evidence="2">cv. PW_Plant_1</strain>
    </source>
</reference>
<evidence type="ECO:0000313" key="1">
    <source>
        <dbReference type="EMBL" id="KAJ7535119.1"/>
    </source>
</evidence>
<sequence>MEPRDDEIGVEGSGESTSAGWPLGLEPLSFKMRVLETLRFSEGNDLQSFKTPSFTSESSSGLDSRTQSASSSFCREKPITLGEILGLSANLSARFAANSFGSIEFSDDSDVKNGKGWWSLISCADEKASTKTAKGLWGSVSRACAKACSKSSIFDSHGISALHDEVVVVDKICKSNEEKVYTNLVFEDAIWSSSNENPLFLAEEDFSSVAENLIDSVEYN</sequence>
<name>A0ACC2BZZ8_DIPCM</name>
<protein>
    <submittedName>
        <fullName evidence="1">Uncharacterized protein</fullName>
    </submittedName>
</protein>
<dbReference type="Proteomes" id="UP001162992">
    <property type="component" value="Chromosome 12"/>
</dbReference>